<accession>A0ABY5ZR38</accession>
<keyword evidence="3" id="KW-1185">Reference proteome</keyword>
<dbReference type="InterPro" id="IPR043519">
    <property type="entry name" value="NT_sf"/>
</dbReference>
<proteinExistence type="predicted"/>
<dbReference type="Proteomes" id="UP001060414">
    <property type="component" value="Chromosome"/>
</dbReference>
<protein>
    <submittedName>
        <fullName evidence="2">Nucleotidyltransferase domain-containing protein</fullName>
    </submittedName>
</protein>
<dbReference type="Pfam" id="PF01909">
    <property type="entry name" value="NTP_transf_2"/>
    <property type="match status" value="1"/>
</dbReference>
<dbReference type="RefSeq" id="WP_260749918.1">
    <property type="nucleotide sequence ID" value="NZ_CP092109.1"/>
</dbReference>
<dbReference type="CDD" id="cd05403">
    <property type="entry name" value="NT_KNTase_like"/>
    <property type="match status" value="1"/>
</dbReference>
<evidence type="ECO:0000313" key="2">
    <source>
        <dbReference type="EMBL" id="UWZ81541.1"/>
    </source>
</evidence>
<dbReference type="InterPro" id="IPR002934">
    <property type="entry name" value="Polymerase_NTP_transf_dom"/>
</dbReference>
<dbReference type="PANTHER" id="PTHR33933">
    <property type="entry name" value="NUCLEOTIDYLTRANSFERASE"/>
    <property type="match status" value="1"/>
</dbReference>
<sequence length="105" mass="11769">MVDTETLQAAARKLAAKFSPERIILFGSQARGEADERSDVDLLVITPIRGSRRAMMVAMDRELRGSGFARDIIILTPDEFERDRDIPGTVARPAWKEGVVLYARH</sequence>
<dbReference type="InterPro" id="IPR052548">
    <property type="entry name" value="Type_VII_TA_antitoxin"/>
</dbReference>
<name>A0ABY5ZR38_9BACT</name>
<organism evidence="2 3">
    <name type="scientific">Geoalkalibacter halelectricus</name>
    <dbReference type="NCBI Taxonomy" id="2847045"/>
    <lineage>
        <taxon>Bacteria</taxon>
        <taxon>Pseudomonadati</taxon>
        <taxon>Thermodesulfobacteriota</taxon>
        <taxon>Desulfuromonadia</taxon>
        <taxon>Desulfuromonadales</taxon>
        <taxon>Geoalkalibacteraceae</taxon>
        <taxon>Geoalkalibacter</taxon>
    </lineage>
</organism>
<dbReference type="SUPFAM" id="SSF81301">
    <property type="entry name" value="Nucleotidyltransferase"/>
    <property type="match status" value="1"/>
</dbReference>
<evidence type="ECO:0000259" key="1">
    <source>
        <dbReference type="Pfam" id="PF01909"/>
    </source>
</evidence>
<evidence type="ECO:0000313" key="3">
    <source>
        <dbReference type="Proteomes" id="UP001060414"/>
    </source>
</evidence>
<gene>
    <name evidence="2" type="ORF">L9S41_09115</name>
</gene>
<dbReference type="EMBL" id="CP092109">
    <property type="protein sequence ID" value="UWZ81541.1"/>
    <property type="molecule type" value="Genomic_DNA"/>
</dbReference>
<dbReference type="PANTHER" id="PTHR33933:SF3">
    <property type="entry name" value="PROTEIN ADENYLYLTRANSFERASE MJ0604-RELATED"/>
    <property type="match status" value="1"/>
</dbReference>
<dbReference type="Gene3D" id="3.30.460.10">
    <property type="entry name" value="Beta Polymerase, domain 2"/>
    <property type="match status" value="1"/>
</dbReference>
<feature type="domain" description="Polymerase nucleotidyl transferase" evidence="1">
    <location>
        <begin position="11"/>
        <end position="82"/>
    </location>
</feature>
<reference evidence="2" key="1">
    <citation type="journal article" date="2022" name="Environ. Microbiol.">
        <title>Geoalkalibacter halelectricus SAP #1 sp. nov. possessing extracellular electron transfer and mineral#reducing capabilities from a haloalkaline environment.</title>
        <authorList>
            <person name="Yadav S."/>
            <person name="Singh R."/>
            <person name="Sundharam S.S."/>
            <person name="Chaudhary S."/>
            <person name="Krishnamurthi S."/>
            <person name="Patil S.A."/>
        </authorList>
    </citation>
    <scope>NUCLEOTIDE SEQUENCE</scope>
    <source>
        <strain evidence="2">SAP-1</strain>
    </source>
</reference>